<protein>
    <submittedName>
        <fullName evidence="3">Histidine kinase</fullName>
    </submittedName>
</protein>
<keyword evidence="3" id="KW-0418">Kinase</keyword>
<sequence>MKFLIRAKKHQRYLYLSVFIIILFFAGSSLTTPKITSVTENLIEHIVQDNLKSKENIIAFEFNQLNQFLEDSEKMINSSSASSIPNLKSKLLFNSDLSVSNPNVSNSFVCFLDKKLNKDICFSKKNNTVYRHEIISWINTFKKNTKEVFLDSVVKSQGGVFNRKIVAKKLVNGTIAIIGYDIDLLHFWKYYSEVYKGEGGYTVVTNAKGICVLHPETRYIGNPLPNFFKTFSITKVLKNSENINSYYQPDDKNILREKAISTFLGIEVLRYYDAVKIGRNSLVVIVSFPVDIYLKESIVSIKKYFSWMTVFAFCAFMLLLAVSRTQLKKEFAENLIIVNEKEDLMRVNEKFQHENAVLQLSQLKKKMNPHFLFNSLNSLHVLIGSKPEVSQQFVLKLADVYRYLLEEREQHLVTVKKELDFLKQYIFLQEIRFSSSLNVSISCECEAKILLKKIPFLSLETLVENAIKHNEITKQKPLYISIVIHETEIIVSNNYAPRKNKDQSSHHIGLDYLRNNYEYYQVDTFRTVIDDGAFKCYLPLLS</sequence>
<keyword evidence="1" id="KW-1133">Transmembrane helix</keyword>
<comment type="caution">
    <text evidence="3">The sequence shown here is derived from an EMBL/GenBank/DDBJ whole genome shotgun (WGS) entry which is preliminary data.</text>
</comment>
<gene>
    <name evidence="3" type="ORF">C8P67_101237</name>
</gene>
<feature type="domain" description="Signal transduction histidine kinase internal region" evidence="2">
    <location>
        <begin position="359"/>
        <end position="436"/>
    </location>
</feature>
<dbReference type="Gene3D" id="3.30.450.20">
    <property type="entry name" value="PAS domain"/>
    <property type="match status" value="1"/>
</dbReference>
<proteinExistence type="predicted"/>
<dbReference type="RefSeq" id="WP_115809515.1">
    <property type="nucleotide sequence ID" value="NZ_QUNI01000001.1"/>
</dbReference>
<keyword evidence="3" id="KW-0808">Transferase</keyword>
<evidence type="ECO:0000259" key="2">
    <source>
        <dbReference type="Pfam" id="PF06580"/>
    </source>
</evidence>
<dbReference type="GO" id="GO:0016020">
    <property type="term" value="C:membrane"/>
    <property type="evidence" value="ECO:0007669"/>
    <property type="project" value="InterPro"/>
</dbReference>
<dbReference type="PANTHER" id="PTHR34220:SF7">
    <property type="entry name" value="SENSOR HISTIDINE KINASE YPDA"/>
    <property type="match status" value="1"/>
</dbReference>
<feature type="transmembrane region" description="Helical" evidence="1">
    <location>
        <begin position="304"/>
        <end position="322"/>
    </location>
</feature>
<dbReference type="Proteomes" id="UP000257136">
    <property type="component" value="Unassembled WGS sequence"/>
</dbReference>
<evidence type="ECO:0000256" key="1">
    <source>
        <dbReference type="SAM" id="Phobius"/>
    </source>
</evidence>
<dbReference type="Pfam" id="PF06580">
    <property type="entry name" value="His_kinase"/>
    <property type="match status" value="1"/>
</dbReference>
<evidence type="ECO:0000313" key="3">
    <source>
        <dbReference type="EMBL" id="REH01755.1"/>
    </source>
</evidence>
<keyword evidence="1" id="KW-0472">Membrane</keyword>
<dbReference type="InterPro" id="IPR050640">
    <property type="entry name" value="Bact_2-comp_sensor_kinase"/>
</dbReference>
<dbReference type="InterPro" id="IPR010559">
    <property type="entry name" value="Sig_transdc_His_kin_internal"/>
</dbReference>
<dbReference type="EMBL" id="QUNI01000001">
    <property type="protein sequence ID" value="REH01755.1"/>
    <property type="molecule type" value="Genomic_DNA"/>
</dbReference>
<dbReference type="OrthoDB" id="9809908at2"/>
<evidence type="ECO:0000313" key="4">
    <source>
        <dbReference type="Proteomes" id="UP000257136"/>
    </source>
</evidence>
<organism evidence="3 4">
    <name type="scientific">Flavobacterium aquicola</name>
    <dbReference type="NCBI Taxonomy" id="1682742"/>
    <lineage>
        <taxon>Bacteria</taxon>
        <taxon>Pseudomonadati</taxon>
        <taxon>Bacteroidota</taxon>
        <taxon>Flavobacteriia</taxon>
        <taxon>Flavobacteriales</taxon>
        <taxon>Flavobacteriaceae</taxon>
        <taxon>Flavobacterium</taxon>
    </lineage>
</organism>
<dbReference type="PANTHER" id="PTHR34220">
    <property type="entry name" value="SENSOR HISTIDINE KINASE YPDA"/>
    <property type="match status" value="1"/>
</dbReference>
<dbReference type="CDD" id="cd18774">
    <property type="entry name" value="PDC2_HK_sensor"/>
    <property type="match status" value="1"/>
</dbReference>
<keyword evidence="4" id="KW-1185">Reference proteome</keyword>
<dbReference type="AlphaFoldDB" id="A0A3E0EU54"/>
<feature type="transmembrane region" description="Helical" evidence="1">
    <location>
        <begin position="12"/>
        <end position="30"/>
    </location>
</feature>
<keyword evidence="1" id="KW-0812">Transmembrane</keyword>
<reference evidence="3 4" key="1">
    <citation type="submission" date="2018-08" db="EMBL/GenBank/DDBJ databases">
        <title>Genomic Encyclopedia of Archaeal and Bacterial Type Strains, Phase II (KMG-II): from individual species to whole genera.</title>
        <authorList>
            <person name="Goeker M."/>
        </authorList>
    </citation>
    <scope>NUCLEOTIDE SEQUENCE [LARGE SCALE GENOMIC DNA]</scope>
    <source>
        <strain evidence="3 4">DSM 100880</strain>
    </source>
</reference>
<dbReference type="GO" id="GO:0000155">
    <property type="term" value="F:phosphorelay sensor kinase activity"/>
    <property type="evidence" value="ECO:0007669"/>
    <property type="project" value="InterPro"/>
</dbReference>
<name>A0A3E0EU54_9FLAO</name>
<accession>A0A3E0EU54</accession>